<gene>
    <name evidence="1" type="ORF">ZEAMMB73_Zm00001d040793</name>
</gene>
<evidence type="ECO:0000313" key="1">
    <source>
        <dbReference type="EMBL" id="ONM32045.1"/>
    </source>
</evidence>
<reference evidence="1" key="1">
    <citation type="submission" date="2015-12" db="EMBL/GenBank/DDBJ databases">
        <title>Update maize B73 reference genome by single molecule sequencing technologies.</title>
        <authorList>
            <consortium name="Maize Genome Sequencing Project"/>
            <person name="Ware D."/>
        </authorList>
    </citation>
    <scope>NUCLEOTIDE SEQUENCE [LARGE SCALE GENOMIC DNA]</scope>
    <source>
        <tissue evidence="1">Seedling</tissue>
    </source>
</reference>
<organism evidence="1">
    <name type="scientific">Zea mays</name>
    <name type="common">Maize</name>
    <dbReference type="NCBI Taxonomy" id="4577"/>
    <lineage>
        <taxon>Eukaryota</taxon>
        <taxon>Viridiplantae</taxon>
        <taxon>Streptophyta</taxon>
        <taxon>Embryophyta</taxon>
        <taxon>Tracheophyta</taxon>
        <taxon>Spermatophyta</taxon>
        <taxon>Magnoliopsida</taxon>
        <taxon>Liliopsida</taxon>
        <taxon>Poales</taxon>
        <taxon>Poaceae</taxon>
        <taxon>PACMAD clade</taxon>
        <taxon>Panicoideae</taxon>
        <taxon>Andropogonodae</taxon>
        <taxon>Andropogoneae</taxon>
        <taxon>Tripsacinae</taxon>
        <taxon>Zea</taxon>
    </lineage>
</organism>
<name>A0A1D6MT01_MAIZE</name>
<dbReference type="EMBL" id="CM007649">
    <property type="protein sequence ID" value="ONM32045.1"/>
    <property type="molecule type" value="Genomic_DNA"/>
</dbReference>
<sequence length="38" mass="4444">MHPYFVSCNVVYIYLSVCSVSKLVLTPFFFICRVLVKK</sequence>
<protein>
    <submittedName>
        <fullName evidence="1">Uncharacterized protein</fullName>
    </submittedName>
</protein>
<dbReference type="AlphaFoldDB" id="A0A1D6MT01"/>
<proteinExistence type="predicted"/>
<accession>A0A1D6MT01</accession>